<name>A0A1B9GN26_9TREE</name>
<organism evidence="2 3">
    <name type="scientific">Kwoniella heveanensis BCC8398</name>
    <dbReference type="NCBI Taxonomy" id="1296120"/>
    <lineage>
        <taxon>Eukaryota</taxon>
        <taxon>Fungi</taxon>
        <taxon>Dikarya</taxon>
        <taxon>Basidiomycota</taxon>
        <taxon>Agaricomycotina</taxon>
        <taxon>Tremellomycetes</taxon>
        <taxon>Tremellales</taxon>
        <taxon>Cryptococcaceae</taxon>
        <taxon>Kwoniella</taxon>
    </lineage>
</organism>
<keyword evidence="3" id="KW-1185">Reference proteome</keyword>
<dbReference type="InterPro" id="IPR038955">
    <property type="entry name" value="PriA/CPL1_fungi"/>
</dbReference>
<keyword evidence="1" id="KW-0732">Signal</keyword>
<feature type="chain" id="PRO_5008627183" description="BPTI/Kunitz inhibitor domain-containing protein" evidence="1">
    <location>
        <begin position="25"/>
        <end position="260"/>
    </location>
</feature>
<gene>
    <name evidence="2" type="ORF">I316_05832</name>
</gene>
<dbReference type="PANTHER" id="PTHR35192">
    <property type="entry name" value="PROTEIN, PUTATIVE-RELATED"/>
    <property type="match status" value="1"/>
</dbReference>
<sequence>MFTSKLSLLASFAILASTTLQAAAYSYVGCADSSQGSAGGGSTTAASVAACAAYCQPTAASAPFFYYRADASICTCSNVSPTPSSYVPAQDSQGTCSTSSYAAYSISTTFEFQGCDSNMVTDENPGDNFASLEQCFAACADKGSVMINPYAFDDVFGCRCNSAYTIDGSATTCGIYTWYTYVHTPAAAASGLARRNLRMRAEQARLARQTFCPHGAKACSVEGSPDTYECVDVGTELESCGGCVHGEFQSTAANSTAGVE</sequence>
<reference evidence="3" key="2">
    <citation type="submission" date="2013-12" db="EMBL/GenBank/DDBJ databases">
        <title>Evolution of pathogenesis and genome organization in the Tremellales.</title>
        <authorList>
            <person name="Cuomo C."/>
            <person name="Litvintseva A."/>
            <person name="Heitman J."/>
            <person name="Chen Y."/>
            <person name="Sun S."/>
            <person name="Springer D."/>
            <person name="Dromer F."/>
            <person name="Young S."/>
            <person name="Zeng Q."/>
            <person name="Chapman S."/>
            <person name="Gujja S."/>
            <person name="Saif S."/>
            <person name="Birren B."/>
        </authorList>
    </citation>
    <scope>NUCLEOTIDE SEQUENCE [LARGE SCALE GENOMIC DNA]</scope>
    <source>
        <strain evidence="3">BCC8398</strain>
    </source>
</reference>
<dbReference type="STRING" id="1296120.A0A1B9GN26"/>
<dbReference type="PANTHER" id="PTHR35192:SF2">
    <property type="entry name" value="APPLE DOMAIN-CONTAINING PROTEIN"/>
    <property type="match status" value="1"/>
</dbReference>
<dbReference type="AlphaFoldDB" id="A0A1B9GN26"/>
<proteinExistence type="predicted"/>
<dbReference type="Proteomes" id="UP000092666">
    <property type="component" value="Unassembled WGS sequence"/>
</dbReference>
<evidence type="ECO:0008006" key="4">
    <source>
        <dbReference type="Google" id="ProtNLM"/>
    </source>
</evidence>
<dbReference type="OrthoDB" id="2563080at2759"/>
<reference evidence="2 3" key="1">
    <citation type="submission" date="2013-07" db="EMBL/GenBank/DDBJ databases">
        <title>The Genome Sequence of Cryptococcus heveanensis BCC8398.</title>
        <authorList>
            <consortium name="The Broad Institute Genome Sequencing Platform"/>
            <person name="Cuomo C."/>
            <person name="Litvintseva A."/>
            <person name="Chen Y."/>
            <person name="Heitman J."/>
            <person name="Sun S."/>
            <person name="Springer D."/>
            <person name="Dromer F."/>
            <person name="Young S.K."/>
            <person name="Zeng Q."/>
            <person name="Gargeya S."/>
            <person name="Fitzgerald M."/>
            <person name="Abouelleil A."/>
            <person name="Alvarado L."/>
            <person name="Berlin A.M."/>
            <person name="Chapman S.B."/>
            <person name="Dewar J."/>
            <person name="Goldberg J."/>
            <person name="Griggs A."/>
            <person name="Gujja S."/>
            <person name="Hansen M."/>
            <person name="Howarth C."/>
            <person name="Imamovic A."/>
            <person name="Larimer J."/>
            <person name="McCowan C."/>
            <person name="Murphy C."/>
            <person name="Pearson M."/>
            <person name="Priest M."/>
            <person name="Roberts A."/>
            <person name="Saif S."/>
            <person name="Shea T."/>
            <person name="Sykes S."/>
            <person name="Wortman J."/>
            <person name="Nusbaum C."/>
            <person name="Birren B."/>
        </authorList>
    </citation>
    <scope>NUCLEOTIDE SEQUENCE [LARGE SCALE GENOMIC DNA]</scope>
    <source>
        <strain evidence="2 3">BCC8398</strain>
    </source>
</reference>
<protein>
    <recommendedName>
        <fullName evidence="4">BPTI/Kunitz inhibitor domain-containing protein</fullName>
    </recommendedName>
</protein>
<accession>A0A1B9GN26</accession>
<feature type="signal peptide" evidence="1">
    <location>
        <begin position="1"/>
        <end position="24"/>
    </location>
</feature>
<dbReference type="EMBL" id="KI669508">
    <property type="protein sequence ID" value="OCF32407.1"/>
    <property type="molecule type" value="Genomic_DNA"/>
</dbReference>
<evidence type="ECO:0000256" key="1">
    <source>
        <dbReference type="SAM" id="SignalP"/>
    </source>
</evidence>
<evidence type="ECO:0000313" key="2">
    <source>
        <dbReference type="EMBL" id="OCF32407.1"/>
    </source>
</evidence>
<evidence type="ECO:0000313" key="3">
    <source>
        <dbReference type="Proteomes" id="UP000092666"/>
    </source>
</evidence>